<accession>A0A1D2MB18</accession>
<evidence type="ECO:0000259" key="7">
    <source>
        <dbReference type="Pfam" id="PF06664"/>
    </source>
</evidence>
<gene>
    <name evidence="9" type="ORF">Ocin01_16494</name>
</gene>
<sequence>MESGNTLGYSYYMPKGGLTRLKSIIPLKCCDLFGVFDRYLAPAYHHDRCERSVQMKLYSMHKREFVIIFLGFFVALGLAVFIGLVGPPITWSTEIHASYLDNVTDMSTGPFVLKSPQLTTYNQQLWLISKLEIESRDDECHFICRLNLSKIVSCSIFLTLFLMRRRLFEKTFGISLDLYGISTGTVVKILNTSNKRSRHLKCKGECEPFTVLHLGFIDFAKYFIVVRFSDLKGVHERYHIKDVDFYFKTYNPNFTQMEMSFRFIYSTACFGITKIDWSIEQNGYPLFPLMFLVNSTLLGMMDAIFQVSFMSTLLIFWLSIYHGLRQVERRFLTFYLPKFVLVGSLWVSAMILATWQKLNTTKDPTYSYEVETEKFEKLKNFFSVCGICYLVYLTYLILKAYSELRSMPYFDLRLKFLTGLMLIVIKLTIAITYMRFGMDILEDHFVADLSTKYSSSAEFMCFYGLLNFYVFTMVFVYSPASSTVLNNSSQITKDNPQFSMIDDSDDEVIYGSDEDEDTKTPLNSNAHSHSTNNHHDDSD</sequence>
<feature type="transmembrane region" description="Helical" evidence="6">
    <location>
        <begin position="332"/>
        <end position="355"/>
    </location>
</feature>
<dbReference type="OrthoDB" id="28186at2759"/>
<dbReference type="EMBL" id="LJIJ01002124">
    <property type="protein sequence ID" value="ODM90187.1"/>
    <property type="molecule type" value="Genomic_DNA"/>
</dbReference>
<feature type="domain" description="TMEM181 GOLD" evidence="8">
    <location>
        <begin position="166"/>
        <end position="250"/>
    </location>
</feature>
<name>A0A1D2MB18_ORCCI</name>
<dbReference type="GO" id="GO:0016020">
    <property type="term" value="C:membrane"/>
    <property type="evidence" value="ECO:0007669"/>
    <property type="project" value="UniProtKB-SubCell"/>
</dbReference>
<dbReference type="PANTHER" id="PTHR31918:SF1">
    <property type="entry name" value="TRANSMEMBRANE PROTEIN 181"/>
    <property type="match status" value="1"/>
</dbReference>
<dbReference type="OMA" id="QLWVIAK"/>
<dbReference type="PANTHER" id="PTHR31918">
    <property type="entry name" value="TRANSMEMBRANE PROTEIN 181"/>
    <property type="match status" value="1"/>
</dbReference>
<dbReference type="InterPro" id="IPR040416">
    <property type="entry name" value="TMEM181"/>
</dbReference>
<dbReference type="AlphaFoldDB" id="A0A1D2MB18"/>
<evidence type="ECO:0000256" key="2">
    <source>
        <dbReference type="ARBA" id="ARBA00022692"/>
    </source>
</evidence>
<dbReference type="InterPro" id="IPR047843">
    <property type="entry name" value="WLS-like_TM"/>
</dbReference>
<dbReference type="InterPro" id="IPR054077">
    <property type="entry name" value="TMEM181_GOLD"/>
</dbReference>
<feature type="domain" description="Wntless-like transmembrane" evidence="7">
    <location>
        <begin position="284"/>
        <end position="480"/>
    </location>
</feature>
<feature type="transmembrane region" description="Helical" evidence="6">
    <location>
        <begin position="297"/>
        <end position="320"/>
    </location>
</feature>
<evidence type="ECO:0000256" key="1">
    <source>
        <dbReference type="ARBA" id="ARBA00004141"/>
    </source>
</evidence>
<evidence type="ECO:0000313" key="10">
    <source>
        <dbReference type="Proteomes" id="UP000094527"/>
    </source>
</evidence>
<feature type="domain" description="TMEM181 GOLD" evidence="8">
    <location>
        <begin position="109"/>
        <end position="139"/>
    </location>
</feature>
<comment type="caution">
    <text evidence="9">The sequence shown here is derived from an EMBL/GenBank/DDBJ whole genome shotgun (WGS) entry which is preliminary data.</text>
</comment>
<dbReference type="GO" id="GO:0015643">
    <property type="term" value="F:toxic substance binding"/>
    <property type="evidence" value="ECO:0007669"/>
    <property type="project" value="InterPro"/>
</dbReference>
<dbReference type="Pfam" id="PF06664">
    <property type="entry name" value="WLS-like_TM"/>
    <property type="match status" value="1"/>
</dbReference>
<keyword evidence="10" id="KW-1185">Reference proteome</keyword>
<feature type="region of interest" description="Disordered" evidence="5">
    <location>
        <begin position="508"/>
        <end position="539"/>
    </location>
</feature>
<evidence type="ECO:0000256" key="6">
    <source>
        <dbReference type="SAM" id="Phobius"/>
    </source>
</evidence>
<evidence type="ECO:0000313" key="9">
    <source>
        <dbReference type="EMBL" id="ODM90187.1"/>
    </source>
</evidence>
<evidence type="ECO:0000256" key="5">
    <source>
        <dbReference type="SAM" id="MobiDB-lite"/>
    </source>
</evidence>
<feature type="compositionally biased region" description="Acidic residues" evidence="5">
    <location>
        <begin position="508"/>
        <end position="517"/>
    </location>
</feature>
<keyword evidence="4 6" id="KW-0472">Membrane</keyword>
<proteinExistence type="predicted"/>
<keyword evidence="2 6" id="KW-0812">Transmembrane</keyword>
<evidence type="ECO:0000256" key="3">
    <source>
        <dbReference type="ARBA" id="ARBA00022989"/>
    </source>
</evidence>
<evidence type="ECO:0000256" key="4">
    <source>
        <dbReference type="ARBA" id="ARBA00023136"/>
    </source>
</evidence>
<dbReference type="Pfam" id="PF21885">
    <property type="entry name" value="TMEM181_GOLD"/>
    <property type="match status" value="2"/>
</dbReference>
<keyword evidence="3 6" id="KW-1133">Transmembrane helix</keyword>
<organism evidence="9 10">
    <name type="scientific">Orchesella cincta</name>
    <name type="common">Springtail</name>
    <name type="synonym">Podura cincta</name>
    <dbReference type="NCBI Taxonomy" id="48709"/>
    <lineage>
        <taxon>Eukaryota</taxon>
        <taxon>Metazoa</taxon>
        <taxon>Ecdysozoa</taxon>
        <taxon>Arthropoda</taxon>
        <taxon>Hexapoda</taxon>
        <taxon>Collembola</taxon>
        <taxon>Entomobryomorpha</taxon>
        <taxon>Entomobryoidea</taxon>
        <taxon>Orchesellidae</taxon>
        <taxon>Orchesellinae</taxon>
        <taxon>Orchesella</taxon>
    </lineage>
</organism>
<comment type="subcellular location">
    <subcellularLocation>
        <location evidence="1">Membrane</location>
        <topology evidence="1">Multi-pass membrane protein</topology>
    </subcellularLocation>
</comment>
<dbReference type="STRING" id="48709.A0A1D2MB18"/>
<evidence type="ECO:0000259" key="8">
    <source>
        <dbReference type="Pfam" id="PF21885"/>
    </source>
</evidence>
<feature type="transmembrane region" description="Helical" evidence="6">
    <location>
        <begin position="456"/>
        <end position="477"/>
    </location>
</feature>
<protein>
    <submittedName>
        <fullName evidence="9">Transmembrane protein</fullName>
    </submittedName>
</protein>
<reference evidence="9 10" key="1">
    <citation type="journal article" date="2016" name="Genome Biol. Evol.">
        <title>Gene Family Evolution Reflects Adaptation to Soil Environmental Stressors in the Genome of the Collembolan Orchesella cincta.</title>
        <authorList>
            <person name="Faddeeva-Vakhrusheva A."/>
            <person name="Derks M.F."/>
            <person name="Anvar S.Y."/>
            <person name="Agamennone V."/>
            <person name="Suring W."/>
            <person name="Smit S."/>
            <person name="van Straalen N.M."/>
            <person name="Roelofs D."/>
        </authorList>
    </citation>
    <scope>NUCLEOTIDE SEQUENCE [LARGE SCALE GENOMIC DNA]</scope>
    <source>
        <tissue evidence="9">Mixed pool</tissue>
    </source>
</reference>
<feature type="transmembrane region" description="Helical" evidence="6">
    <location>
        <begin position="414"/>
        <end position="436"/>
    </location>
</feature>
<dbReference type="Proteomes" id="UP000094527">
    <property type="component" value="Unassembled WGS sequence"/>
</dbReference>
<feature type="transmembrane region" description="Helical" evidence="6">
    <location>
        <begin position="381"/>
        <end position="402"/>
    </location>
</feature>
<feature type="transmembrane region" description="Helical" evidence="6">
    <location>
        <begin position="65"/>
        <end position="85"/>
    </location>
</feature>